<protein>
    <submittedName>
        <fullName evidence="2">Uncharacterized protein</fullName>
    </submittedName>
</protein>
<evidence type="ECO:0000256" key="1">
    <source>
        <dbReference type="SAM" id="Phobius"/>
    </source>
</evidence>
<reference evidence="2" key="1">
    <citation type="submission" date="2020-05" db="EMBL/GenBank/DDBJ databases">
        <title>Mycena genomes resolve the evolution of fungal bioluminescence.</title>
        <authorList>
            <person name="Tsai I.J."/>
        </authorList>
    </citation>
    <scope>NUCLEOTIDE SEQUENCE</scope>
    <source>
        <strain evidence="2">160909Yilan</strain>
    </source>
</reference>
<dbReference type="Proteomes" id="UP000623467">
    <property type="component" value="Unassembled WGS sequence"/>
</dbReference>
<name>A0A8H6Z9J3_9AGAR</name>
<proteinExistence type="predicted"/>
<dbReference type="AlphaFoldDB" id="A0A8H6Z9J3"/>
<evidence type="ECO:0000313" key="3">
    <source>
        <dbReference type="Proteomes" id="UP000623467"/>
    </source>
</evidence>
<comment type="caution">
    <text evidence="2">The sequence shown here is derived from an EMBL/GenBank/DDBJ whole genome shotgun (WGS) entry which is preliminary data.</text>
</comment>
<keyword evidence="1" id="KW-0472">Membrane</keyword>
<sequence length="101" mass="11126">MEAAHKFLSVCSGVQTLQTTTDIEPDLILPALAALKLRRLSAYLQFIFASPMPSPIPMLAPVTHLNIFDWFPSSPANVQFWLLFPPPTISVGSLTFLSLPM</sequence>
<keyword evidence="1" id="KW-0812">Transmembrane</keyword>
<evidence type="ECO:0000313" key="2">
    <source>
        <dbReference type="EMBL" id="KAF7373469.1"/>
    </source>
</evidence>
<feature type="transmembrane region" description="Helical" evidence="1">
    <location>
        <begin position="80"/>
        <end position="99"/>
    </location>
</feature>
<feature type="transmembrane region" description="Helical" evidence="1">
    <location>
        <begin position="42"/>
        <end position="60"/>
    </location>
</feature>
<organism evidence="2 3">
    <name type="scientific">Mycena sanguinolenta</name>
    <dbReference type="NCBI Taxonomy" id="230812"/>
    <lineage>
        <taxon>Eukaryota</taxon>
        <taxon>Fungi</taxon>
        <taxon>Dikarya</taxon>
        <taxon>Basidiomycota</taxon>
        <taxon>Agaricomycotina</taxon>
        <taxon>Agaricomycetes</taxon>
        <taxon>Agaricomycetidae</taxon>
        <taxon>Agaricales</taxon>
        <taxon>Marasmiineae</taxon>
        <taxon>Mycenaceae</taxon>
        <taxon>Mycena</taxon>
    </lineage>
</organism>
<keyword evidence="3" id="KW-1185">Reference proteome</keyword>
<accession>A0A8H6Z9J3</accession>
<keyword evidence="1" id="KW-1133">Transmembrane helix</keyword>
<dbReference type="EMBL" id="JACAZH010000003">
    <property type="protein sequence ID" value="KAF7373469.1"/>
    <property type="molecule type" value="Genomic_DNA"/>
</dbReference>
<gene>
    <name evidence="2" type="ORF">MSAN_00556600</name>
</gene>